<dbReference type="InterPro" id="IPR027417">
    <property type="entry name" value="P-loop_NTPase"/>
</dbReference>
<dbReference type="GO" id="GO:0005524">
    <property type="term" value="F:ATP binding"/>
    <property type="evidence" value="ECO:0007669"/>
    <property type="project" value="InterPro"/>
</dbReference>
<gene>
    <name evidence="3" type="ordered locus">Mvol_0544</name>
</gene>
<dbReference type="Pfam" id="PF07728">
    <property type="entry name" value="AAA_5"/>
    <property type="match status" value="1"/>
</dbReference>
<feature type="repeat" description="TPR" evidence="1">
    <location>
        <begin position="202"/>
        <end position="235"/>
    </location>
</feature>
<dbReference type="SUPFAM" id="SSF52540">
    <property type="entry name" value="P-loop containing nucleoside triphosphate hydrolases"/>
    <property type="match status" value="1"/>
</dbReference>
<proteinExistence type="predicted"/>
<feature type="repeat" description="TPR" evidence="1">
    <location>
        <begin position="47"/>
        <end position="80"/>
    </location>
</feature>
<dbReference type="GO" id="GO:0016887">
    <property type="term" value="F:ATP hydrolysis activity"/>
    <property type="evidence" value="ECO:0007669"/>
    <property type="project" value="InterPro"/>
</dbReference>
<feature type="repeat" description="TPR" evidence="1">
    <location>
        <begin position="168"/>
        <end position="201"/>
    </location>
</feature>
<dbReference type="PROSITE" id="PS50005">
    <property type="entry name" value="TPR"/>
    <property type="match status" value="5"/>
</dbReference>
<evidence type="ECO:0000313" key="4">
    <source>
        <dbReference type="Proteomes" id="UP000007722"/>
    </source>
</evidence>
<dbReference type="PANTHER" id="PTHR37291">
    <property type="entry name" value="5-METHYLCYTOSINE-SPECIFIC RESTRICTION ENZYME B"/>
    <property type="match status" value="1"/>
</dbReference>
<dbReference type="InterPro" id="IPR011704">
    <property type="entry name" value="ATPase_dyneun-rel_AAA"/>
</dbReference>
<dbReference type="InterPro" id="IPR011990">
    <property type="entry name" value="TPR-like_helical_dom_sf"/>
</dbReference>
<accession>D7DSU4</accession>
<dbReference type="Gene3D" id="1.25.40.10">
    <property type="entry name" value="Tetratricopeptide repeat domain"/>
    <property type="match status" value="3"/>
</dbReference>
<name>D7DSU4_METV3</name>
<reference evidence="3 4" key="1">
    <citation type="submission" date="2010-05" db="EMBL/GenBank/DDBJ databases">
        <title>Complete sequence of Methanococcus voltae A3.</title>
        <authorList>
            <consortium name="US DOE Joint Genome Institute"/>
            <person name="Lucas S."/>
            <person name="Copeland A."/>
            <person name="Lapidus A."/>
            <person name="Cheng J.-F."/>
            <person name="Bruce D."/>
            <person name="Goodwin L."/>
            <person name="Pitluck S."/>
            <person name="Lowry S."/>
            <person name="Clum A."/>
            <person name="Land M."/>
            <person name="Hauser L."/>
            <person name="Kyrpides N."/>
            <person name="Mikhailova N."/>
            <person name="Whitman W.B."/>
            <person name="Woyke T."/>
        </authorList>
    </citation>
    <scope>NUCLEOTIDE SEQUENCE [LARGE SCALE GENOMIC DNA]</scope>
    <source>
        <strain evidence="4">ATCC BAA-1334 / A3</strain>
    </source>
</reference>
<dbReference type="AlphaFoldDB" id="D7DSU4"/>
<evidence type="ECO:0000259" key="2">
    <source>
        <dbReference type="Pfam" id="PF07728"/>
    </source>
</evidence>
<dbReference type="HOGENOM" id="CLU_324326_0_0_2"/>
<dbReference type="InterPro" id="IPR052934">
    <property type="entry name" value="Methyl-DNA_Rec/Restrict_Enz"/>
</dbReference>
<dbReference type="SUPFAM" id="SSF81901">
    <property type="entry name" value="HCP-like"/>
    <property type="match status" value="1"/>
</dbReference>
<dbReference type="Pfam" id="PF13181">
    <property type="entry name" value="TPR_8"/>
    <property type="match status" value="1"/>
</dbReference>
<dbReference type="InParanoid" id="D7DSU4"/>
<feature type="repeat" description="TPR" evidence="1">
    <location>
        <begin position="331"/>
        <end position="364"/>
    </location>
</feature>
<dbReference type="eggNOG" id="arCOG01308">
    <property type="taxonomic scope" value="Archaea"/>
</dbReference>
<dbReference type="InterPro" id="IPR019734">
    <property type="entry name" value="TPR_rpt"/>
</dbReference>
<organism evidence="3 4">
    <name type="scientific">Methanococcus voltae (strain ATCC BAA-1334 / A3)</name>
    <dbReference type="NCBI Taxonomy" id="456320"/>
    <lineage>
        <taxon>Archaea</taxon>
        <taxon>Methanobacteriati</taxon>
        <taxon>Methanobacteriota</taxon>
        <taxon>Methanomada group</taxon>
        <taxon>Methanococci</taxon>
        <taxon>Methanococcales</taxon>
        <taxon>Methanococcaceae</taxon>
        <taxon>Methanococcus</taxon>
    </lineage>
</organism>
<dbReference type="KEGG" id="mvo:Mvol_0544"/>
<dbReference type="Gene3D" id="3.40.50.300">
    <property type="entry name" value="P-loop containing nucleotide triphosphate hydrolases"/>
    <property type="match status" value="2"/>
</dbReference>
<dbReference type="eggNOG" id="arCOG03038">
    <property type="taxonomic scope" value="Archaea"/>
</dbReference>
<dbReference type="EMBL" id="CP002057">
    <property type="protein sequence ID" value="ADI36204.1"/>
    <property type="molecule type" value="Genomic_DNA"/>
</dbReference>
<keyword evidence="1" id="KW-0802">TPR repeat</keyword>
<dbReference type="Proteomes" id="UP000007722">
    <property type="component" value="Chromosome"/>
</dbReference>
<dbReference type="STRING" id="456320.Mvol_0544"/>
<evidence type="ECO:0000313" key="3">
    <source>
        <dbReference type="EMBL" id="ADI36204.1"/>
    </source>
</evidence>
<dbReference type="PROSITE" id="PS50293">
    <property type="entry name" value="TPR_REGION"/>
    <property type="match status" value="3"/>
</dbReference>
<evidence type="ECO:0000256" key="1">
    <source>
        <dbReference type="PROSITE-ProRule" id="PRU00339"/>
    </source>
</evidence>
<feature type="repeat" description="TPR" evidence="1">
    <location>
        <begin position="236"/>
        <end position="269"/>
    </location>
</feature>
<dbReference type="Pfam" id="PF00515">
    <property type="entry name" value="TPR_1"/>
    <property type="match status" value="2"/>
</dbReference>
<protein>
    <submittedName>
        <fullName evidence="3">TPR repeat-containing protein</fullName>
    </submittedName>
</protein>
<keyword evidence="4" id="KW-1185">Reference proteome</keyword>
<dbReference type="SMART" id="SM00028">
    <property type="entry name" value="TPR"/>
    <property type="match status" value="9"/>
</dbReference>
<dbReference type="OrthoDB" id="115601at2157"/>
<dbReference type="SUPFAM" id="SSF48452">
    <property type="entry name" value="TPR-like"/>
    <property type="match status" value="1"/>
</dbReference>
<dbReference type="Pfam" id="PF13424">
    <property type="entry name" value="TPR_12"/>
    <property type="match status" value="1"/>
</dbReference>
<dbReference type="eggNOG" id="arCOG03779">
    <property type="taxonomic scope" value="Archaea"/>
</dbReference>
<dbReference type="PANTHER" id="PTHR37291:SF1">
    <property type="entry name" value="TYPE IV METHYL-DIRECTED RESTRICTION ENZYME ECOKMCRB SUBUNIT"/>
    <property type="match status" value="1"/>
</dbReference>
<dbReference type="Pfam" id="PF13414">
    <property type="entry name" value="TPR_11"/>
    <property type="match status" value="1"/>
</dbReference>
<sequence length="890" mass="105093">MVKQSKLEIKYNLMDIRSNAKEYVKMKEYEKAKIVFAKGLKEYPNDIDLLYNMANVCKILEEYEEALKYYIKIIEISPPDCRTVNYIYSHKYVGDIYCILENYEEALKYYEKVGAFYSTAYDKNDYQIWGDYDYHYGEKGSHIKITQSTYNDLLDFLSKTIQLWQNNKLLYFYKGNLYRYFTEYEKALECYNKALDVDSKYTVVWCNKGNVYHNMKEYEKALECYNKALDVDSKYTVVWCNKGNVYHNMKEYEKALECYNKALDVDSENVIYLHHKAITLEWLGRYEKALSCYYKALKLYTGYSYILDNSRDTIDELIINSNDKGVSISYSFLWSILGDQYHEYGRYGEAIIRYDKAIKLNPNHIDALRHKAIALEKLGRYEEAKECYEQIKGMDMEETAYDLDYPLNQILYGPPGTGKTYNTIAKAVQIIDNLDENQIKEMTRNEIIQRYEELKENGQIEFITFHQSYSYEDFIEGINPETDEQGNISYIIKDGIFKEICNKALKNYKNSNNTNLNNRLDFKEAFEKLTEDTNFIDGETLKIETKQSYYNITDVTNTTIRFDKKNGSSKHSLCIATLKDMYNHKTTDKILTGGLKTYYDGLLNKLNNINEISENTPKKVENLKNYVLIIDEINRGNISKIFGELITLLEEDKRIGDKNEIRTTLPYSQDTFGVPNNLYIIGTMNTADRSIALIDTALRRRFHFEEIMPNSELLKDLVVKDINISKMLTAINQRIEYLYGRDQTIGHAYFMNLFDIEDEDEQFKELINIFENKIIPLLQEYSHENWENIQIILRDHYKHFKLNKELKEYDDELQNNRLIQSKICSKMDLIGFDHDDYEDCITYRVNPNINSSEAFIKIYDGNIIKDINKTIENKENKENKDKKDTDRDNI</sequence>
<feature type="domain" description="ATPase dynein-related AAA" evidence="2">
    <location>
        <begin position="624"/>
        <end position="702"/>
    </location>
</feature>